<keyword evidence="2" id="KW-0732">Signal</keyword>
<evidence type="ECO:0000256" key="1">
    <source>
        <dbReference type="SAM" id="MobiDB-lite"/>
    </source>
</evidence>
<accession>A0ABD3MF82</accession>
<organism evidence="3 4">
    <name type="scientific">Stephanodiscus triporus</name>
    <dbReference type="NCBI Taxonomy" id="2934178"/>
    <lineage>
        <taxon>Eukaryota</taxon>
        <taxon>Sar</taxon>
        <taxon>Stramenopiles</taxon>
        <taxon>Ochrophyta</taxon>
        <taxon>Bacillariophyta</taxon>
        <taxon>Coscinodiscophyceae</taxon>
        <taxon>Thalassiosirophycidae</taxon>
        <taxon>Stephanodiscales</taxon>
        <taxon>Stephanodiscaceae</taxon>
        <taxon>Stephanodiscus</taxon>
    </lineage>
</organism>
<dbReference type="AlphaFoldDB" id="A0ABD3MF82"/>
<feature type="region of interest" description="Disordered" evidence="1">
    <location>
        <begin position="18"/>
        <end position="47"/>
    </location>
</feature>
<dbReference type="PANTHER" id="PTHR36970:SF1">
    <property type="entry name" value="BESTROPHIN HOMOLOG"/>
    <property type="match status" value="1"/>
</dbReference>
<name>A0ABD3MF82_9STRA</name>
<proteinExistence type="predicted"/>
<dbReference type="EMBL" id="JALLAZ020001824">
    <property type="protein sequence ID" value="KAL3762573.1"/>
    <property type="molecule type" value="Genomic_DNA"/>
</dbReference>
<feature type="chain" id="PRO_5044846232" evidence="2">
    <location>
        <begin position="19"/>
        <end position="561"/>
    </location>
</feature>
<evidence type="ECO:0000313" key="4">
    <source>
        <dbReference type="Proteomes" id="UP001530315"/>
    </source>
</evidence>
<keyword evidence="4" id="KW-1185">Reference proteome</keyword>
<feature type="compositionally biased region" description="Polar residues" evidence="1">
    <location>
        <begin position="18"/>
        <end position="46"/>
    </location>
</feature>
<sequence length="561" mass="62120">MLYGFLLVLCTGPTPISSTTTRSDNSILPTQSDNMESSTPPNQNEGATPFSLTFCRDAIPTSPYDRRDAAIRSAYLARRHRSNRLLEREAHAISLHNSLFLFVWDTYSAFTVFAGMMFNWSSMLGCALTMGATLLAYYNAPNDRNEWNGRVGITDILLSFAIITPLGQSISMGWSRREAALKSLAAYRSAANSVYIANASWDWGRCHEGKGRRGCIENREDEANVYGDAPSTATDENAIDWLNHSDSTLCHLIHLSDSLCQYLTLPTATRVRHRSTARGRKVSRRVLSTGREIFTLAVCGRMIMISQLCEALKYRGLPGNEAGRLHGWEKDMVNAMEDLRNAKEYRTLQALRVYERLFCLIVPPFYATSYAQVAYDTDSLFFGIAMGVITSFALTGLFECVRSLEDPFVSNLNMDAIDVREELVVLAHQELLVARKMLFPKADCFVLARDLFGDDDAVGDDRRHSVQIREDRKSRHHSSSLFESPGCYSTFDGVVPGGIVPPPAGGFVPGGIVHPPAGNYATNVMSAVEHLSGPTGLAGSWQSDSFILQRQASFCIVTAKH</sequence>
<gene>
    <name evidence="3" type="ORF">ACHAW5_003111</name>
</gene>
<dbReference type="Proteomes" id="UP001530315">
    <property type="component" value="Unassembled WGS sequence"/>
</dbReference>
<comment type="caution">
    <text evidence="3">The sequence shown here is derived from an EMBL/GenBank/DDBJ whole genome shotgun (WGS) entry which is preliminary data.</text>
</comment>
<evidence type="ECO:0000256" key="2">
    <source>
        <dbReference type="SAM" id="SignalP"/>
    </source>
</evidence>
<dbReference type="PANTHER" id="PTHR36970">
    <property type="entry name" value="UNNAMED PRODUCT"/>
    <property type="match status" value="1"/>
</dbReference>
<feature type="signal peptide" evidence="2">
    <location>
        <begin position="1"/>
        <end position="18"/>
    </location>
</feature>
<protein>
    <submittedName>
        <fullName evidence="3">Uncharacterized protein</fullName>
    </submittedName>
</protein>
<reference evidence="3 4" key="1">
    <citation type="submission" date="2024-10" db="EMBL/GenBank/DDBJ databases">
        <title>Updated reference genomes for cyclostephanoid diatoms.</title>
        <authorList>
            <person name="Roberts W.R."/>
            <person name="Alverson A.J."/>
        </authorList>
    </citation>
    <scope>NUCLEOTIDE SEQUENCE [LARGE SCALE GENOMIC DNA]</scope>
    <source>
        <strain evidence="3 4">AJA276-08</strain>
    </source>
</reference>
<evidence type="ECO:0000313" key="3">
    <source>
        <dbReference type="EMBL" id="KAL3762573.1"/>
    </source>
</evidence>